<dbReference type="Pfam" id="PF07690">
    <property type="entry name" value="MFS_1"/>
    <property type="match status" value="2"/>
</dbReference>
<feature type="transmembrane region" description="Helical" evidence="8">
    <location>
        <begin position="364"/>
        <end position="389"/>
    </location>
</feature>
<feature type="transmembrane region" description="Helical" evidence="8">
    <location>
        <begin position="12"/>
        <end position="32"/>
    </location>
</feature>
<feature type="transmembrane region" description="Helical" evidence="8">
    <location>
        <begin position="204"/>
        <end position="224"/>
    </location>
</feature>
<feature type="transmembrane region" description="Helical" evidence="8">
    <location>
        <begin position="410"/>
        <end position="430"/>
    </location>
</feature>
<evidence type="ECO:0000256" key="7">
    <source>
        <dbReference type="SAM" id="MobiDB-lite"/>
    </source>
</evidence>
<dbReference type="GO" id="GO:0005886">
    <property type="term" value="C:plasma membrane"/>
    <property type="evidence" value="ECO:0007669"/>
    <property type="project" value="UniProtKB-SubCell"/>
</dbReference>
<dbReference type="PANTHER" id="PTHR42718:SF46">
    <property type="entry name" value="BLR6921 PROTEIN"/>
    <property type="match status" value="1"/>
</dbReference>
<feature type="transmembrane region" description="Helical" evidence="8">
    <location>
        <begin position="171"/>
        <end position="192"/>
    </location>
</feature>
<keyword evidence="6 8" id="KW-0472">Membrane</keyword>
<name>A0A1H4Y4N9_9NOCA</name>
<evidence type="ECO:0000256" key="4">
    <source>
        <dbReference type="ARBA" id="ARBA00022692"/>
    </source>
</evidence>
<dbReference type="OrthoDB" id="5315310at2"/>
<feature type="domain" description="Major facilitator superfamily (MFS) profile" evidence="9">
    <location>
        <begin position="17"/>
        <end position="462"/>
    </location>
</feature>
<feature type="transmembrane region" description="Helical" evidence="8">
    <location>
        <begin position="339"/>
        <end position="358"/>
    </location>
</feature>
<feature type="transmembrane region" description="Helical" evidence="8">
    <location>
        <begin position="52"/>
        <end position="71"/>
    </location>
</feature>
<evidence type="ECO:0000256" key="3">
    <source>
        <dbReference type="ARBA" id="ARBA00022475"/>
    </source>
</evidence>
<dbReference type="Proteomes" id="UP000183561">
    <property type="component" value="Unassembled WGS sequence"/>
</dbReference>
<proteinExistence type="predicted"/>
<keyword evidence="4 8" id="KW-0812">Transmembrane</keyword>
<evidence type="ECO:0000256" key="1">
    <source>
        <dbReference type="ARBA" id="ARBA00004651"/>
    </source>
</evidence>
<dbReference type="EMBL" id="FNSV01000005">
    <property type="protein sequence ID" value="SED12038.1"/>
    <property type="molecule type" value="Genomic_DNA"/>
</dbReference>
<evidence type="ECO:0000313" key="10">
    <source>
        <dbReference type="EMBL" id="SED12038.1"/>
    </source>
</evidence>
<feature type="transmembrane region" description="Helical" evidence="8">
    <location>
        <begin position="116"/>
        <end position="134"/>
    </location>
</feature>
<evidence type="ECO:0000256" key="5">
    <source>
        <dbReference type="ARBA" id="ARBA00022989"/>
    </source>
</evidence>
<dbReference type="PROSITE" id="PS50850">
    <property type="entry name" value="MFS"/>
    <property type="match status" value="1"/>
</dbReference>
<dbReference type="AlphaFoldDB" id="A0A1H4Y4N9"/>
<comment type="subcellular location">
    <subcellularLocation>
        <location evidence="1">Cell membrane</location>
        <topology evidence="1">Multi-pass membrane protein</topology>
    </subcellularLocation>
</comment>
<evidence type="ECO:0000256" key="6">
    <source>
        <dbReference type="ARBA" id="ARBA00023136"/>
    </source>
</evidence>
<feature type="transmembrane region" description="Helical" evidence="8">
    <location>
        <begin position="83"/>
        <end position="110"/>
    </location>
</feature>
<dbReference type="InterPro" id="IPR036259">
    <property type="entry name" value="MFS_trans_sf"/>
</dbReference>
<dbReference type="Gene3D" id="1.20.1250.20">
    <property type="entry name" value="MFS general substrate transporter like domains"/>
    <property type="match status" value="2"/>
</dbReference>
<reference evidence="11" key="1">
    <citation type="submission" date="2016-10" db="EMBL/GenBank/DDBJ databases">
        <authorList>
            <person name="Varghese N."/>
            <person name="Submissions S."/>
        </authorList>
    </citation>
    <scope>NUCLEOTIDE SEQUENCE [LARGE SCALE GENOMIC DNA]</scope>
    <source>
        <strain evidence="11">DSM 44498</strain>
    </source>
</reference>
<sequence length="499" mass="52036">MAPRNEAGHRSAALRRVLIPLALAQFICSFAGSNMNVMINDISEDLDTSVQGVQVAITIFLLVMAALMIPGGKLTDKYGRKRCFTVGLVIYGVGAVMSAAAPGLGILILGNSILEGVGTALLIPPVYILTTLLFTEVTSRARAFGAISAMGGIGAAAGPLIGGLITSAISWRAAFVFQALVIAIIVVLARNITDPLPPDRTRPFDTGGAILSAVGLVLIVTGILAADNNAWLMITLIIAGALVLVWFLRSVRAKERAGTEPMLSTALFRNRTSNLGLVTQNTQWLLLTGVSFVVAAYLQVVRDYDAVETGVIFTAETAGLLAASLAAERFAKRHAQRTLILAGFLVVIGGTTVLLALVSRTPNVWAFAPGLLLIGLGLGVMLTPSVNIVQSAFGEHQQGEISGLSRSVSNLGSSLGAAIAGTVLVAGITSTPERSYALAMVVLAAVGLVGLVAATFLPRTGSPSGPAQQAISSVQTEFTAPPHKDVSSPFRRPWRTPRR</sequence>
<dbReference type="PANTHER" id="PTHR42718">
    <property type="entry name" value="MAJOR FACILITATOR SUPERFAMILY MULTIDRUG TRANSPORTER MFSC"/>
    <property type="match status" value="1"/>
</dbReference>
<accession>A0A1H4Y4N9</accession>
<dbReference type="PRINTS" id="PR01036">
    <property type="entry name" value="TCRTETB"/>
</dbReference>
<gene>
    <name evidence="10" type="ORF">SAMN04490239_6896</name>
</gene>
<keyword evidence="11" id="KW-1185">Reference proteome</keyword>
<evidence type="ECO:0000256" key="2">
    <source>
        <dbReference type="ARBA" id="ARBA00022448"/>
    </source>
</evidence>
<evidence type="ECO:0000313" key="11">
    <source>
        <dbReference type="Proteomes" id="UP000183561"/>
    </source>
</evidence>
<keyword evidence="2" id="KW-0813">Transport</keyword>
<keyword evidence="3" id="KW-1003">Cell membrane</keyword>
<dbReference type="RefSeq" id="WP_072946400.1">
    <property type="nucleotide sequence ID" value="NZ_FNSV01000005.1"/>
</dbReference>
<feature type="transmembrane region" description="Helical" evidence="8">
    <location>
        <begin position="436"/>
        <end position="457"/>
    </location>
</feature>
<evidence type="ECO:0000259" key="9">
    <source>
        <dbReference type="PROSITE" id="PS50850"/>
    </source>
</evidence>
<feature type="region of interest" description="Disordered" evidence="7">
    <location>
        <begin position="461"/>
        <end position="499"/>
    </location>
</feature>
<dbReference type="CDD" id="cd17321">
    <property type="entry name" value="MFS_MMR_MDR_like"/>
    <property type="match status" value="1"/>
</dbReference>
<organism evidence="10 11">
    <name type="scientific">Rhodococcus koreensis</name>
    <dbReference type="NCBI Taxonomy" id="99653"/>
    <lineage>
        <taxon>Bacteria</taxon>
        <taxon>Bacillati</taxon>
        <taxon>Actinomycetota</taxon>
        <taxon>Actinomycetes</taxon>
        <taxon>Mycobacteriales</taxon>
        <taxon>Nocardiaceae</taxon>
        <taxon>Rhodococcus</taxon>
    </lineage>
</organism>
<feature type="transmembrane region" description="Helical" evidence="8">
    <location>
        <begin position="230"/>
        <end position="248"/>
    </location>
</feature>
<keyword evidence="5 8" id="KW-1133">Transmembrane helix</keyword>
<dbReference type="GO" id="GO:0022857">
    <property type="term" value="F:transmembrane transporter activity"/>
    <property type="evidence" value="ECO:0007669"/>
    <property type="project" value="InterPro"/>
</dbReference>
<feature type="compositionally biased region" description="Polar residues" evidence="7">
    <location>
        <begin position="461"/>
        <end position="478"/>
    </location>
</feature>
<evidence type="ECO:0000256" key="8">
    <source>
        <dbReference type="SAM" id="Phobius"/>
    </source>
</evidence>
<dbReference type="InterPro" id="IPR011701">
    <property type="entry name" value="MFS"/>
</dbReference>
<dbReference type="SUPFAM" id="SSF103473">
    <property type="entry name" value="MFS general substrate transporter"/>
    <property type="match status" value="1"/>
</dbReference>
<protein>
    <submittedName>
        <fullName evidence="10">Predicted arabinose efflux permease, MFS family</fullName>
    </submittedName>
</protein>
<dbReference type="InterPro" id="IPR020846">
    <property type="entry name" value="MFS_dom"/>
</dbReference>
<feature type="transmembrane region" description="Helical" evidence="8">
    <location>
        <begin position="146"/>
        <end position="165"/>
    </location>
</feature>